<dbReference type="PANTHER" id="PTHR38009:SF1">
    <property type="entry name" value="CONSERVED HYPOTHETICAL PHAGE TAIL PROTEIN"/>
    <property type="match status" value="1"/>
</dbReference>
<dbReference type="NCBIfam" id="TIGR02241">
    <property type="entry name" value="conserved hypothetical phage tail region protein"/>
    <property type="match status" value="1"/>
</dbReference>
<organism evidence="1 2">
    <name type="scientific">Mucilaginibacter robiniae</name>
    <dbReference type="NCBI Taxonomy" id="2728022"/>
    <lineage>
        <taxon>Bacteria</taxon>
        <taxon>Pseudomonadati</taxon>
        <taxon>Bacteroidota</taxon>
        <taxon>Sphingobacteriia</taxon>
        <taxon>Sphingobacteriales</taxon>
        <taxon>Sphingobacteriaceae</taxon>
        <taxon>Mucilaginibacter</taxon>
    </lineage>
</organism>
<dbReference type="InterPro" id="IPR010667">
    <property type="entry name" value="Phage_T4_Gp19"/>
</dbReference>
<evidence type="ECO:0000313" key="2">
    <source>
        <dbReference type="Proteomes" id="UP000503278"/>
    </source>
</evidence>
<keyword evidence="2" id="KW-1185">Reference proteome</keyword>
<name>A0A7L5DZJ2_9SPHI</name>
<dbReference type="Proteomes" id="UP000503278">
    <property type="component" value="Chromosome"/>
</dbReference>
<dbReference type="RefSeq" id="WP_169607357.1">
    <property type="nucleotide sequence ID" value="NZ_CP051682.1"/>
</dbReference>
<protein>
    <submittedName>
        <fullName evidence="1">Phage tail protein</fullName>
    </submittedName>
</protein>
<proteinExistence type="predicted"/>
<evidence type="ECO:0000313" key="1">
    <source>
        <dbReference type="EMBL" id="QJD96201.1"/>
    </source>
</evidence>
<dbReference type="GO" id="GO:0005198">
    <property type="term" value="F:structural molecule activity"/>
    <property type="evidence" value="ECO:0007669"/>
    <property type="project" value="InterPro"/>
</dbReference>
<accession>A0A7L5DZJ2</accession>
<dbReference type="AlphaFoldDB" id="A0A7L5DZJ2"/>
<sequence>MADDGSAQGTAIWPLVKFAFSVKWDTTELVFQEVTGLNAESQVIEYRGGNSKDFTTVKMPGLQKFGNITFKKGIFKGDVALWTQFATIKMNTFKRIPITVSLLDETGKEIMTWTLKNAFPTKYSGTDMKSDGNEVAIETLEVAHEGLTLKAE</sequence>
<dbReference type="InterPro" id="IPR011747">
    <property type="entry name" value="CHP02241"/>
</dbReference>
<reference evidence="1 2" key="1">
    <citation type="submission" date="2020-04" db="EMBL/GenBank/DDBJ databases">
        <title>Genome sequencing of novel species.</title>
        <authorList>
            <person name="Heo J."/>
            <person name="Kim S.-J."/>
            <person name="Kim J.-S."/>
            <person name="Hong S.-B."/>
            <person name="Kwon S.-W."/>
        </authorList>
    </citation>
    <scope>NUCLEOTIDE SEQUENCE [LARGE SCALE GENOMIC DNA]</scope>
    <source>
        <strain evidence="1 2">F39-2</strain>
    </source>
</reference>
<dbReference type="KEGG" id="mrob:HH214_10150"/>
<dbReference type="Pfam" id="PF06841">
    <property type="entry name" value="Phage_T4_gp19"/>
    <property type="match status" value="1"/>
</dbReference>
<dbReference type="EMBL" id="CP051682">
    <property type="protein sequence ID" value="QJD96201.1"/>
    <property type="molecule type" value="Genomic_DNA"/>
</dbReference>
<dbReference type="PANTHER" id="PTHR38009">
    <property type="entry name" value="CONSERVED HYPOTHETICAL PHAGE TAIL PROTEIN"/>
    <property type="match status" value="1"/>
</dbReference>
<gene>
    <name evidence="1" type="ORF">HH214_10150</name>
</gene>